<accession>A0A2P2IS36</accession>
<feature type="domain" description="IBH1-like N-terminal" evidence="3">
    <location>
        <begin position="5"/>
        <end position="67"/>
    </location>
</feature>
<dbReference type="InterPro" id="IPR059002">
    <property type="entry name" value="IBH1_N"/>
</dbReference>
<dbReference type="AlphaFoldDB" id="A0A2P2IS36"/>
<sequence length="189" mass="21317">MRAPSTIKQEFLKKWAMGLQACSSVKKNMSVLDRKKAIKLSADVAMACTRNGKTGWSRALIANASNNCDEKFLLEHIQANDDDDERQKNNVSTRQFVRSKWIASKKISKRSRRVRRVRRSNSSSVLLAKSIAKRMLKKRTQMLKGLVPGGEFMDDVSLIQETLDYILSLRAQVDVMRTIAIASELANGT</sequence>
<keyword evidence="1" id="KW-0805">Transcription regulation</keyword>
<protein>
    <recommendedName>
        <fullName evidence="3">IBH1-like N-terminal domain-containing protein</fullName>
    </recommendedName>
</protein>
<organism evidence="4">
    <name type="scientific">Rhizophora mucronata</name>
    <name type="common">Asiatic mangrove</name>
    <dbReference type="NCBI Taxonomy" id="61149"/>
    <lineage>
        <taxon>Eukaryota</taxon>
        <taxon>Viridiplantae</taxon>
        <taxon>Streptophyta</taxon>
        <taxon>Embryophyta</taxon>
        <taxon>Tracheophyta</taxon>
        <taxon>Spermatophyta</taxon>
        <taxon>Magnoliopsida</taxon>
        <taxon>eudicotyledons</taxon>
        <taxon>Gunneridae</taxon>
        <taxon>Pentapetalae</taxon>
        <taxon>rosids</taxon>
        <taxon>fabids</taxon>
        <taxon>Malpighiales</taxon>
        <taxon>Rhizophoraceae</taxon>
        <taxon>Rhizophora</taxon>
    </lineage>
</organism>
<dbReference type="PANTHER" id="PTHR33124">
    <property type="entry name" value="TRANSCRIPTION FACTOR IBH1-LIKE 1"/>
    <property type="match status" value="1"/>
</dbReference>
<dbReference type="Pfam" id="PF26576">
    <property type="entry name" value="IBH1_N"/>
    <property type="match status" value="1"/>
</dbReference>
<dbReference type="EMBL" id="GGEC01003558">
    <property type="protein sequence ID" value="MBW84041.1"/>
    <property type="molecule type" value="Transcribed_RNA"/>
</dbReference>
<proteinExistence type="predicted"/>
<evidence type="ECO:0000259" key="3">
    <source>
        <dbReference type="Pfam" id="PF26576"/>
    </source>
</evidence>
<keyword evidence="2" id="KW-0804">Transcription</keyword>
<reference evidence="4" key="1">
    <citation type="submission" date="2018-02" db="EMBL/GenBank/DDBJ databases">
        <title>Rhizophora mucronata_Transcriptome.</title>
        <authorList>
            <person name="Meera S.P."/>
            <person name="Sreeshan A."/>
            <person name="Augustine A."/>
        </authorList>
    </citation>
    <scope>NUCLEOTIDE SEQUENCE</scope>
    <source>
        <tissue evidence="4">Leaf</tissue>
    </source>
</reference>
<dbReference type="PANTHER" id="PTHR33124:SF5">
    <property type="entry name" value="TRANSCRIPTION FACTOR IBH1-LIKE 1"/>
    <property type="match status" value="1"/>
</dbReference>
<dbReference type="GO" id="GO:0006355">
    <property type="term" value="P:regulation of DNA-templated transcription"/>
    <property type="evidence" value="ECO:0007669"/>
    <property type="project" value="InterPro"/>
</dbReference>
<evidence type="ECO:0000313" key="4">
    <source>
        <dbReference type="EMBL" id="MBW84041.1"/>
    </source>
</evidence>
<evidence type="ECO:0000256" key="2">
    <source>
        <dbReference type="ARBA" id="ARBA00023163"/>
    </source>
</evidence>
<dbReference type="InterPro" id="IPR044660">
    <property type="entry name" value="IBH1-like"/>
</dbReference>
<evidence type="ECO:0000256" key="1">
    <source>
        <dbReference type="ARBA" id="ARBA00023015"/>
    </source>
</evidence>
<name>A0A2P2IS36_RHIMU</name>